<dbReference type="EMBL" id="HBHW01010730">
    <property type="protein sequence ID" value="CAE0040219.1"/>
    <property type="molecule type" value="Transcribed_RNA"/>
</dbReference>
<proteinExistence type="predicted"/>
<sequence>MTLETGRRNVRWIRLDNFREETRMNTLATAVSSIVNPLHIFFDRDDSGKKFAIVRLRSSSDVELAHHALNEMYIDGRMVLCTKDSEQEDAQKCQSQPAAEVENTSENKRDDVEEGTSRDASIGAGSIG</sequence>
<evidence type="ECO:0000313" key="2">
    <source>
        <dbReference type="EMBL" id="CAE0040219.1"/>
    </source>
</evidence>
<feature type="compositionally biased region" description="Basic and acidic residues" evidence="1">
    <location>
        <begin position="105"/>
        <end position="117"/>
    </location>
</feature>
<dbReference type="CDD" id="cd00590">
    <property type="entry name" value="RRM_SF"/>
    <property type="match status" value="1"/>
</dbReference>
<dbReference type="InterPro" id="IPR035979">
    <property type="entry name" value="RBD_domain_sf"/>
</dbReference>
<feature type="region of interest" description="Disordered" evidence="1">
    <location>
        <begin position="85"/>
        <end position="128"/>
    </location>
</feature>
<dbReference type="GO" id="GO:0003676">
    <property type="term" value="F:nucleic acid binding"/>
    <property type="evidence" value="ECO:0007669"/>
    <property type="project" value="InterPro"/>
</dbReference>
<dbReference type="Gene3D" id="3.30.70.330">
    <property type="match status" value="1"/>
</dbReference>
<dbReference type="SUPFAM" id="SSF54928">
    <property type="entry name" value="RNA-binding domain, RBD"/>
    <property type="match status" value="1"/>
</dbReference>
<evidence type="ECO:0008006" key="3">
    <source>
        <dbReference type="Google" id="ProtNLM"/>
    </source>
</evidence>
<organism evidence="2">
    <name type="scientific">Rhodosorus marinus</name>
    <dbReference type="NCBI Taxonomy" id="101924"/>
    <lineage>
        <taxon>Eukaryota</taxon>
        <taxon>Rhodophyta</taxon>
        <taxon>Stylonematophyceae</taxon>
        <taxon>Stylonematales</taxon>
        <taxon>Stylonemataceae</taxon>
        <taxon>Rhodosorus</taxon>
    </lineage>
</organism>
<dbReference type="AlphaFoldDB" id="A0A7S3EB01"/>
<accession>A0A7S3EB01</accession>
<protein>
    <recommendedName>
        <fullName evidence="3">RRM domain-containing protein</fullName>
    </recommendedName>
</protein>
<evidence type="ECO:0000256" key="1">
    <source>
        <dbReference type="SAM" id="MobiDB-lite"/>
    </source>
</evidence>
<name>A0A7S3EB01_9RHOD</name>
<gene>
    <name evidence="2" type="ORF">RMAR00112_LOCUS8183</name>
</gene>
<reference evidence="2" key="1">
    <citation type="submission" date="2021-01" db="EMBL/GenBank/DDBJ databases">
        <authorList>
            <person name="Corre E."/>
            <person name="Pelletier E."/>
            <person name="Niang G."/>
            <person name="Scheremetjew M."/>
            <person name="Finn R."/>
            <person name="Kale V."/>
            <person name="Holt S."/>
            <person name="Cochrane G."/>
            <person name="Meng A."/>
            <person name="Brown T."/>
            <person name="Cohen L."/>
        </authorList>
    </citation>
    <scope>NUCLEOTIDE SEQUENCE</scope>
    <source>
        <strain evidence="2">CCMP 769</strain>
    </source>
</reference>
<dbReference type="InterPro" id="IPR012677">
    <property type="entry name" value="Nucleotide-bd_a/b_plait_sf"/>
</dbReference>